<proteinExistence type="predicted"/>
<keyword evidence="3" id="KW-1185">Reference proteome</keyword>
<evidence type="ECO:0000313" key="2">
    <source>
        <dbReference type="EMBL" id="MFC7598671.1"/>
    </source>
</evidence>
<dbReference type="Proteomes" id="UP001596514">
    <property type="component" value="Unassembled WGS sequence"/>
</dbReference>
<organism evidence="2 3">
    <name type="scientific">Streptosporangium amethystogenes subsp. fukuiense</name>
    <dbReference type="NCBI Taxonomy" id="698418"/>
    <lineage>
        <taxon>Bacteria</taxon>
        <taxon>Bacillati</taxon>
        <taxon>Actinomycetota</taxon>
        <taxon>Actinomycetes</taxon>
        <taxon>Streptosporangiales</taxon>
        <taxon>Streptosporangiaceae</taxon>
        <taxon>Streptosporangium</taxon>
    </lineage>
</organism>
<protein>
    <submittedName>
        <fullName evidence="2">Uncharacterized protein</fullName>
    </submittedName>
</protein>
<keyword evidence="1" id="KW-0812">Transmembrane</keyword>
<dbReference type="RefSeq" id="WP_343969447.1">
    <property type="nucleotide sequence ID" value="NZ_BAAAGK010000078.1"/>
</dbReference>
<feature type="transmembrane region" description="Helical" evidence="1">
    <location>
        <begin position="53"/>
        <end position="73"/>
    </location>
</feature>
<name>A0ABW2ST24_9ACTN</name>
<evidence type="ECO:0000313" key="3">
    <source>
        <dbReference type="Proteomes" id="UP001596514"/>
    </source>
</evidence>
<keyword evidence="1" id="KW-0472">Membrane</keyword>
<keyword evidence="1" id="KW-1133">Transmembrane helix</keyword>
<sequence length="125" mass="13889">MVHYRADGRRGLYGFPEPQHASSTLANAVQLLRQALHGRGVATLDGDVMRTAGGHYVLSLAFGLLIWSVPKMFRWFNTGRMVLHPSADPAGAADLLVGLFERQPWLRYRREYLEALMEPAGASPI</sequence>
<gene>
    <name evidence="2" type="ORF">ACFQVD_00975</name>
</gene>
<reference evidence="3" key="1">
    <citation type="journal article" date="2019" name="Int. J. Syst. Evol. Microbiol.">
        <title>The Global Catalogue of Microorganisms (GCM) 10K type strain sequencing project: providing services to taxonomists for standard genome sequencing and annotation.</title>
        <authorList>
            <consortium name="The Broad Institute Genomics Platform"/>
            <consortium name="The Broad Institute Genome Sequencing Center for Infectious Disease"/>
            <person name="Wu L."/>
            <person name="Ma J."/>
        </authorList>
    </citation>
    <scope>NUCLEOTIDE SEQUENCE [LARGE SCALE GENOMIC DNA]</scope>
    <source>
        <strain evidence="3">JCM 10083</strain>
    </source>
</reference>
<comment type="caution">
    <text evidence="2">The sequence shown here is derived from an EMBL/GenBank/DDBJ whole genome shotgun (WGS) entry which is preliminary data.</text>
</comment>
<dbReference type="EMBL" id="JBHTEE010000001">
    <property type="protein sequence ID" value="MFC7598671.1"/>
    <property type="molecule type" value="Genomic_DNA"/>
</dbReference>
<evidence type="ECO:0000256" key="1">
    <source>
        <dbReference type="SAM" id="Phobius"/>
    </source>
</evidence>
<accession>A0ABW2ST24</accession>